<dbReference type="PANTHER" id="PTHR43155">
    <property type="entry name" value="CYCLIC DI-GMP PHOSPHODIESTERASE PA4108-RELATED"/>
    <property type="match status" value="1"/>
</dbReference>
<dbReference type="EMBL" id="CP000698">
    <property type="protein sequence ID" value="ABQ26976.1"/>
    <property type="molecule type" value="Genomic_DNA"/>
</dbReference>
<dbReference type="Pfam" id="PF13487">
    <property type="entry name" value="HD_5"/>
    <property type="match status" value="1"/>
</dbReference>
<dbReference type="Proteomes" id="UP000006695">
    <property type="component" value="Chromosome"/>
</dbReference>
<dbReference type="GO" id="GO:0007165">
    <property type="term" value="P:signal transduction"/>
    <property type="evidence" value="ECO:0007669"/>
    <property type="project" value="InterPro"/>
</dbReference>
<proteinExistence type="predicted"/>
<feature type="transmembrane region" description="Helical" evidence="1">
    <location>
        <begin position="168"/>
        <end position="190"/>
    </location>
</feature>
<dbReference type="KEGG" id="gur:Gura_2803"/>
<dbReference type="PROSITE" id="PS50885">
    <property type="entry name" value="HAMP"/>
    <property type="match status" value="1"/>
</dbReference>
<organism evidence="5 6">
    <name type="scientific">Geotalea uraniireducens (strain Rf4)</name>
    <name type="common">Geobacter uraniireducens</name>
    <dbReference type="NCBI Taxonomy" id="351605"/>
    <lineage>
        <taxon>Bacteria</taxon>
        <taxon>Pseudomonadati</taxon>
        <taxon>Thermodesulfobacteriota</taxon>
        <taxon>Desulfuromonadia</taxon>
        <taxon>Geobacterales</taxon>
        <taxon>Geobacteraceae</taxon>
        <taxon>Geotalea</taxon>
    </lineage>
</organism>
<keyword evidence="1" id="KW-1133">Transmembrane helix</keyword>
<feature type="domain" description="HAMP" evidence="2">
    <location>
        <begin position="188"/>
        <end position="240"/>
    </location>
</feature>
<dbReference type="SUPFAM" id="SSF109604">
    <property type="entry name" value="HD-domain/PDEase-like"/>
    <property type="match status" value="1"/>
</dbReference>
<dbReference type="Gene3D" id="1.10.3210.10">
    <property type="entry name" value="Hypothetical protein af1432"/>
    <property type="match status" value="1"/>
</dbReference>
<evidence type="ECO:0000313" key="6">
    <source>
        <dbReference type="Proteomes" id="UP000006695"/>
    </source>
</evidence>
<dbReference type="SMART" id="SM00304">
    <property type="entry name" value="HAMP"/>
    <property type="match status" value="1"/>
</dbReference>
<evidence type="ECO:0000259" key="3">
    <source>
        <dbReference type="PROSITE" id="PS51831"/>
    </source>
</evidence>
<dbReference type="HOGENOM" id="CLU_048866_0_0_7"/>
<dbReference type="GO" id="GO:0016787">
    <property type="term" value="F:hydrolase activity"/>
    <property type="evidence" value="ECO:0007669"/>
    <property type="project" value="UniProtKB-KW"/>
</dbReference>
<accession>A5G5A8</accession>
<dbReference type="AlphaFoldDB" id="A5G5A8"/>
<dbReference type="SUPFAM" id="SSF103190">
    <property type="entry name" value="Sensory domain-like"/>
    <property type="match status" value="1"/>
</dbReference>
<dbReference type="PROSITE" id="PS51832">
    <property type="entry name" value="HD_GYP"/>
    <property type="match status" value="1"/>
</dbReference>
<gene>
    <name evidence="5" type="ordered locus">Gura_2803</name>
</gene>
<protein>
    <submittedName>
        <fullName evidence="5">Metal dependent phosphohydrolase</fullName>
    </submittedName>
</protein>
<reference evidence="5 6" key="1">
    <citation type="submission" date="2007-05" db="EMBL/GenBank/DDBJ databases">
        <title>Complete sequence of Geobacter uraniireducens Rf4.</title>
        <authorList>
            <consortium name="US DOE Joint Genome Institute"/>
            <person name="Copeland A."/>
            <person name="Lucas S."/>
            <person name="Lapidus A."/>
            <person name="Barry K."/>
            <person name="Detter J.C."/>
            <person name="Glavina del Rio T."/>
            <person name="Hammon N."/>
            <person name="Israni S."/>
            <person name="Dalin E."/>
            <person name="Tice H."/>
            <person name="Pitluck S."/>
            <person name="Chertkov O."/>
            <person name="Brettin T."/>
            <person name="Bruce D."/>
            <person name="Han C."/>
            <person name="Schmutz J."/>
            <person name="Larimer F."/>
            <person name="Land M."/>
            <person name="Hauser L."/>
            <person name="Kyrpides N."/>
            <person name="Mikhailova N."/>
            <person name="Shelobolina E."/>
            <person name="Aklujkar M."/>
            <person name="Lovley D."/>
            <person name="Richardson P."/>
        </authorList>
    </citation>
    <scope>NUCLEOTIDE SEQUENCE [LARGE SCALE GENOMIC DNA]</scope>
    <source>
        <strain evidence="5 6">Rf4</strain>
    </source>
</reference>
<dbReference type="STRING" id="351605.Gura_2803"/>
<evidence type="ECO:0000256" key="1">
    <source>
        <dbReference type="SAM" id="Phobius"/>
    </source>
</evidence>
<keyword evidence="1" id="KW-0472">Membrane</keyword>
<keyword evidence="6" id="KW-1185">Reference proteome</keyword>
<dbReference type="SMART" id="SM00471">
    <property type="entry name" value="HDc"/>
    <property type="match status" value="1"/>
</dbReference>
<feature type="domain" description="HD-GYP" evidence="4">
    <location>
        <begin position="249"/>
        <end position="444"/>
    </location>
</feature>
<dbReference type="Pfam" id="PF00672">
    <property type="entry name" value="HAMP"/>
    <property type="match status" value="1"/>
</dbReference>
<dbReference type="SUPFAM" id="SSF158472">
    <property type="entry name" value="HAMP domain-like"/>
    <property type="match status" value="1"/>
</dbReference>
<name>A5G5A8_GEOUR</name>
<keyword evidence="5" id="KW-0378">Hydrolase</keyword>
<dbReference type="GO" id="GO:0016020">
    <property type="term" value="C:membrane"/>
    <property type="evidence" value="ECO:0007669"/>
    <property type="project" value="InterPro"/>
</dbReference>
<dbReference type="InterPro" id="IPR037522">
    <property type="entry name" value="HD_GYP_dom"/>
</dbReference>
<dbReference type="PANTHER" id="PTHR43155:SF2">
    <property type="entry name" value="CYCLIC DI-GMP PHOSPHODIESTERASE PA4108"/>
    <property type="match status" value="1"/>
</dbReference>
<dbReference type="InterPro" id="IPR029151">
    <property type="entry name" value="Sensor-like_sf"/>
</dbReference>
<evidence type="ECO:0000259" key="2">
    <source>
        <dbReference type="PROSITE" id="PS50885"/>
    </source>
</evidence>
<evidence type="ECO:0000259" key="4">
    <source>
        <dbReference type="PROSITE" id="PS51832"/>
    </source>
</evidence>
<dbReference type="Gene3D" id="6.10.340.10">
    <property type="match status" value="1"/>
</dbReference>
<dbReference type="InterPro" id="IPR006674">
    <property type="entry name" value="HD_domain"/>
</dbReference>
<feature type="transmembrane region" description="Helical" evidence="1">
    <location>
        <begin position="12"/>
        <end position="35"/>
    </location>
</feature>
<evidence type="ECO:0000313" key="5">
    <source>
        <dbReference type="EMBL" id="ABQ26976.1"/>
    </source>
</evidence>
<keyword evidence="1" id="KW-0812">Transmembrane</keyword>
<dbReference type="PROSITE" id="PS51831">
    <property type="entry name" value="HD"/>
    <property type="match status" value="1"/>
</dbReference>
<dbReference type="InterPro" id="IPR003660">
    <property type="entry name" value="HAMP_dom"/>
</dbReference>
<dbReference type="RefSeq" id="WP_011939651.1">
    <property type="nucleotide sequence ID" value="NC_009483.1"/>
</dbReference>
<dbReference type="CDD" id="cd06225">
    <property type="entry name" value="HAMP"/>
    <property type="match status" value="1"/>
</dbReference>
<feature type="domain" description="HD" evidence="3">
    <location>
        <begin position="271"/>
        <end position="393"/>
    </location>
</feature>
<sequence length="448" mass="49415">MGIRLKLSLITFLLVTIVILVSSVIVMSIMDTFLLGELVKRGLSLSRWAANAAGYSILARDRLSVDNLVAKIKERQVDIIHVAVVGRNGMVTAHSELVKSGTRYAPQVGVVLHSDADGSLVSRVNRDGRVSYEFSTPIKFAGNEIGHFYLGIDAAALTRAQLDARRKVASASAVILFLAVVGAFFIARFFTTPIKQLTEGVSRLKSGSYHGAIRVNQRDELGELTSNFNDMAQVILCQQEKLEEYARGLEESYMATVKILATSIDARDDYTLQHSTRVAALSLMLGEEMGLGIEELRDLEVAALVHDLGKIRIPDHILKKAGPLDECEFQLVKQHSRDGADILSHSRALHRFIPAVLYHHEWYNGQGYPEGLSGEHIPLFASIISIADAYDAMTTSRPYRKGLPAETAIREISRHRGSQFDPHLADLFVASLGRWDNALPHLVLEVPV</sequence>
<dbReference type="CDD" id="cd00077">
    <property type="entry name" value="HDc"/>
    <property type="match status" value="1"/>
</dbReference>
<dbReference type="InterPro" id="IPR003607">
    <property type="entry name" value="HD/PDEase_dom"/>
</dbReference>